<dbReference type="EMBL" id="JAJSOF020000039">
    <property type="protein sequence ID" value="KAJ4427035.1"/>
    <property type="molecule type" value="Genomic_DNA"/>
</dbReference>
<sequence>MVRRENLISGGDNFAGKRDTVDLVKELWQASLQRCCNNYETTQALHYPHPTPYSDEDAFLLDMVITIHEYKLSNHKVLLPASSLLQISSVREACCKFLMRQLHPSNCLGIRSFAGVKQYSPMGPLNVYPDYLYSS</sequence>
<proteinExistence type="predicted"/>
<evidence type="ECO:0000313" key="3">
    <source>
        <dbReference type="EMBL" id="KAJ4427035.1"/>
    </source>
</evidence>
<reference evidence="3 4" key="1">
    <citation type="journal article" date="2022" name="Allergy">
        <title>Genome assembly and annotation of Periplaneta americana reveal a comprehensive cockroach allergen profile.</title>
        <authorList>
            <person name="Wang L."/>
            <person name="Xiong Q."/>
            <person name="Saelim N."/>
            <person name="Wang L."/>
            <person name="Nong W."/>
            <person name="Wan A.T."/>
            <person name="Shi M."/>
            <person name="Liu X."/>
            <person name="Cao Q."/>
            <person name="Hui J.H.L."/>
            <person name="Sookrung N."/>
            <person name="Leung T.F."/>
            <person name="Tungtrongchitr A."/>
            <person name="Tsui S.K.W."/>
        </authorList>
    </citation>
    <scope>NUCLEOTIDE SEQUENCE [LARGE SCALE GENOMIC DNA]</scope>
    <source>
        <strain evidence="3">PWHHKU_190912</strain>
    </source>
</reference>
<name>A0ABQ8RZQ0_PERAM</name>
<evidence type="ECO:0000256" key="2">
    <source>
        <dbReference type="ARBA" id="ARBA00022737"/>
    </source>
</evidence>
<dbReference type="Proteomes" id="UP001148838">
    <property type="component" value="Unassembled WGS sequence"/>
</dbReference>
<comment type="caution">
    <text evidence="3">The sequence shown here is derived from an EMBL/GenBank/DDBJ whole genome shotgun (WGS) entry which is preliminary data.</text>
</comment>
<evidence type="ECO:0000313" key="4">
    <source>
        <dbReference type="Proteomes" id="UP001148838"/>
    </source>
</evidence>
<evidence type="ECO:0000256" key="1">
    <source>
        <dbReference type="ARBA" id="ARBA00022441"/>
    </source>
</evidence>
<dbReference type="PANTHER" id="PTHR24412:SF475">
    <property type="entry name" value="KELCH-LIKE PROTEIN 17"/>
    <property type="match status" value="1"/>
</dbReference>
<dbReference type="InterPro" id="IPR011333">
    <property type="entry name" value="SKP1/BTB/POZ_sf"/>
</dbReference>
<organism evidence="3 4">
    <name type="scientific">Periplaneta americana</name>
    <name type="common">American cockroach</name>
    <name type="synonym">Blatta americana</name>
    <dbReference type="NCBI Taxonomy" id="6978"/>
    <lineage>
        <taxon>Eukaryota</taxon>
        <taxon>Metazoa</taxon>
        <taxon>Ecdysozoa</taxon>
        <taxon>Arthropoda</taxon>
        <taxon>Hexapoda</taxon>
        <taxon>Insecta</taxon>
        <taxon>Pterygota</taxon>
        <taxon>Neoptera</taxon>
        <taxon>Polyneoptera</taxon>
        <taxon>Dictyoptera</taxon>
        <taxon>Blattodea</taxon>
        <taxon>Blattoidea</taxon>
        <taxon>Blattidae</taxon>
        <taxon>Blattinae</taxon>
        <taxon>Periplaneta</taxon>
    </lineage>
</organism>
<keyword evidence="4" id="KW-1185">Reference proteome</keyword>
<dbReference type="PANTHER" id="PTHR24412">
    <property type="entry name" value="KELCH PROTEIN"/>
    <property type="match status" value="1"/>
</dbReference>
<dbReference type="Gene3D" id="3.30.710.10">
    <property type="entry name" value="Potassium Channel Kv1.1, Chain A"/>
    <property type="match status" value="1"/>
</dbReference>
<protein>
    <submittedName>
        <fullName evidence="3">Uncharacterized protein</fullName>
    </submittedName>
</protein>
<accession>A0ABQ8RZQ0</accession>
<gene>
    <name evidence="3" type="ORF">ANN_26834</name>
</gene>
<keyword evidence="2" id="KW-0677">Repeat</keyword>
<keyword evidence="1" id="KW-0880">Kelch repeat</keyword>